<name>A0ACC2JD94_9PEZI</name>
<keyword evidence="2" id="KW-1185">Reference proteome</keyword>
<reference evidence="1" key="1">
    <citation type="submission" date="2022-12" db="EMBL/GenBank/DDBJ databases">
        <title>Genome Sequence of Lasiodiplodia mahajangana.</title>
        <authorList>
            <person name="Buettner E."/>
        </authorList>
    </citation>
    <scope>NUCLEOTIDE SEQUENCE</scope>
    <source>
        <strain evidence="1">VT137</strain>
    </source>
</reference>
<proteinExistence type="predicted"/>
<dbReference type="EMBL" id="JAPUUL010002517">
    <property type="protein sequence ID" value="KAJ8125188.1"/>
    <property type="molecule type" value="Genomic_DNA"/>
</dbReference>
<dbReference type="Proteomes" id="UP001153332">
    <property type="component" value="Unassembled WGS sequence"/>
</dbReference>
<evidence type="ECO:0000313" key="1">
    <source>
        <dbReference type="EMBL" id="KAJ8125188.1"/>
    </source>
</evidence>
<comment type="caution">
    <text evidence="1">The sequence shown here is derived from an EMBL/GenBank/DDBJ whole genome shotgun (WGS) entry which is preliminary data.</text>
</comment>
<accession>A0ACC2JD94</accession>
<organism evidence="1 2">
    <name type="scientific">Lasiodiplodia mahajangana</name>
    <dbReference type="NCBI Taxonomy" id="1108764"/>
    <lineage>
        <taxon>Eukaryota</taxon>
        <taxon>Fungi</taxon>
        <taxon>Dikarya</taxon>
        <taxon>Ascomycota</taxon>
        <taxon>Pezizomycotina</taxon>
        <taxon>Dothideomycetes</taxon>
        <taxon>Dothideomycetes incertae sedis</taxon>
        <taxon>Botryosphaeriales</taxon>
        <taxon>Botryosphaeriaceae</taxon>
        <taxon>Lasiodiplodia</taxon>
    </lineage>
</organism>
<gene>
    <name evidence="1" type="ORF">O1611_g8450</name>
</gene>
<protein>
    <submittedName>
        <fullName evidence="1">Uncharacterized protein</fullName>
    </submittedName>
</protein>
<evidence type="ECO:0000313" key="2">
    <source>
        <dbReference type="Proteomes" id="UP001153332"/>
    </source>
</evidence>
<sequence length="108" mass="12104">MLRDAAKGRSSEYEVEVTDNEVNQTSTDQEQNISHEVSFNWPSHQLCHASGLTHAKVRDTQGSVAHGEFTHLGTLLEKESLRFARFAEAIDNALMKAITKTRDSNTIF</sequence>